<name>A0A137P1N7_CONC2</name>
<evidence type="ECO:0000313" key="3">
    <source>
        <dbReference type="Proteomes" id="UP000070444"/>
    </source>
</evidence>
<keyword evidence="3" id="KW-1185">Reference proteome</keyword>
<dbReference type="OrthoDB" id="8904098at2759"/>
<feature type="transmembrane region" description="Helical" evidence="1">
    <location>
        <begin position="53"/>
        <end position="78"/>
    </location>
</feature>
<sequence length="130" mass="14341">MNIGYILCLLTFVHSNFIGYKVEANYAITKVAGRSAKKVKNDIIKREGYMKGLLTVFQLIVLSLGEAFLSSTAVMFSYTQVGPQMRSLSTSIWLLTHSIGNEIVSGLTFAMKGMSTTAKMWVFIAIGVLF</sequence>
<evidence type="ECO:0000256" key="1">
    <source>
        <dbReference type="SAM" id="Phobius"/>
    </source>
</evidence>
<dbReference type="EMBL" id="KQ964554">
    <property type="protein sequence ID" value="KXN68947.1"/>
    <property type="molecule type" value="Genomic_DNA"/>
</dbReference>
<dbReference type="InterPro" id="IPR036259">
    <property type="entry name" value="MFS_trans_sf"/>
</dbReference>
<dbReference type="AlphaFoldDB" id="A0A137P1N7"/>
<reference evidence="2 3" key="1">
    <citation type="journal article" date="2015" name="Genome Biol. Evol.">
        <title>Phylogenomic analyses indicate that early fungi evolved digesting cell walls of algal ancestors of land plants.</title>
        <authorList>
            <person name="Chang Y."/>
            <person name="Wang S."/>
            <person name="Sekimoto S."/>
            <person name="Aerts A.L."/>
            <person name="Choi C."/>
            <person name="Clum A."/>
            <person name="LaButti K.M."/>
            <person name="Lindquist E.A."/>
            <person name="Yee Ngan C."/>
            <person name="Ohm R.A."/>
            <person name="Salamov A.A."/>
            <person name="Grigoriev I.V."/>
            <person name="Spatafora J.W."/>
            <person name="Berbee M.L."/>
        </authorList>
    </citation>
    <scope>NUCLEOTIDE SEQUENCE [LARGE SCALE GENOMIC DNA]</scope>
    <source>
        <strain evidence="2 3">NRRL 28638</strain>
    </source>
</reference>
<keyword evidence="1" id="KW-0472">Membrane</keyword>
<keyword evidence="1" id="KW-1133">Transmembrane helix</keyword>
<accession>A0A137P1N7</accession>
<dbReference type="Proteomes" id="UP000070444">
    <property type="component" value="Unassembled WGS sequence"/>
</dbReference>
<gene>
    <name evidence="2" type="ORF">CONCODRAFT_8698</name>
</gene>
<feature type="transmembrane region" description="Helical" evidence="1">
    <location>
        <begin position="90"/>
        <end position="110"/>
    </location>
</feature>
<evidence type="ECO:0000313" key="2">
    <source>
        <dbReference type="EMBL" id="KXN68947.1"/>
    </source>
</evidence>
<dbReference type="Gene3D" id="1.20.1250.20">
    <property type="entry name" value="MFS general substrate transporter like domains"/>
    <property type="match status" value="1"/>
</dbReference>
<proteinExistence type="predicted"/>
<protein>
    <submittedName>
        <fullName evidence="2">Uncharacterized protein</fullName>
    </submittedName>
</protein>
<keyword evidence="1" id="KW-0812">Transmembrane</keyword>
<organism evidence="2 3">
    <name type="scientific">Conidiobolus coronatus (strain ATCC 28846 / CBS 209.66 / NRRL 28638)</name>
    <name type="common">Delacroixia coronata</name>
    <dbReference type="NCBI Taxonomy" id="796925"/>
    <lineage>
        <taxon>Eukaryota</taxon>
        <taxon>Fungi</taxon>
        <taxon>Fungi incertae sedis</taxon>
        <taxon>Zoopagomycota</taxon>
        <taxon>Entomophthoromycotina</taxon>
        <taxon>Entomophthoromycetes</taxon>
        <taxon>Entomophthorales</taxon>
        <taxon>Ancylistaceae</taxon>
        <taxon>Conidiobolus</taxon>
    </lineage>
</organism>